<dbReference type="Proteomes" id="UP001301728">
    <property type="component" value="Unassembled WGS sequence"/>
</dbReference>
<comment type="caution">
    <text evidence="2">The sequence shown here is derived from an EMBL/GenBank/DDBJ whole genome shotgun (WGS) entry which is preliminary data.</text>
</comment>
<dbReference type="RefSeq" id="WP_323275466.1">
    <property type="nucleotide sequence ID" value="NZ_JAYGHT010000132.1"/>
</dbReference>
<name>A0ABU5U5D7_9CYAN</name>
<dbReference type="EMBL" id="JAYGHT010000132">
    <property type="protein sequence ID" value="MEA5521368.1"/>
    <property type="molecule type" value="Genomic_DNA"/>
</dbReference>
<accession>A0ABU5U5D7</accession>
<reference evidence="2 3" key="1">
    <citation type="submission" date="2023-12" db="EMBL/GenBank/DDBJ databases">
        <title>Baltic Sea Cyanobacteria.</title>
        <authorList>
            <person name="Delbaje E."/>
            <person name="Fewer D.P."/>
            <person name="Shishido T.K."/>
        </authorList>
    </citation>
    <scope>NUCLEOTIDE SEQUENCE [LARGE SCALE GENOMIC DNA]</scope>
    <source>
        <strain evidence="2 3">CCNP 1315</strain>
    </source>
</reference>
<protein>
    <submittedName>
        <fullName evidence="2">Uncharacterized protein</fullName>
    </submittedName>
</protein>
<evidence type="ECO:0000256" key="1">
    <source>
        <dbReference type="SAM" id="MobiDB-lite"/>
    </source>
</evidence>
<feature type="compositionally biased region" description="Polar residues" evidence="1">
    <location>
        <begin position="291"/>
        <end position="304"/>
    </location>
</feature>
<organism evidence="2 3">
    <name type="scientific">Limnoraphis robusta CCNP1315</name>
    <dbReference type="NCBI Taxonomy" id="3110306"/>
    <lineage>
        <taxon>Bacteria</taxon>
        <taxon>Bacillati</taxon>
        <taxon>Cyanobacteriota</taxon>
        <taxon>Cyanophyceae</taxon>
        <taxon>Oscillatoriophycideae</taxon>
        <taxon>Oscillatoriales</taxon>
        <taxon>Sirenicapillariaceae</taxon>
        <taxon>Limnoraphis</taxon>
    </lineage>
</organism>
<evidence type="ECO:0000313" key="3">
    <source>
        <dbReference type="Proteomes" id="UP001301728"/>
    </source>
</evidence>
<evidence type="ECO:0000313" key="2">
    <source>
        <dbReference type="EMBL" id="MEA5521368.1"/>
    </source>
</evidence>
<feature type="region of interest" description="Disordered" evidence="1">
    <location>
        <begin position="228"/>
        <end position="254"/>
    </location>
</feature>
<feature type="region of interest" description="Disordered" evidence="1">
    <location>
        <begin position="289"/>
        <end position="308"/>
    </location>
</feature>
<proteinExistence type="predicted"/>
<sequence length="498" mass="56689">MQLFDEAQNADREQRYMMTGNLLKAADKFGSQGKIVHYTDRVGERHPGFLMRKSFEPTRDLANAPVRLTEVEHIENFTKEHGLTLHTRDARLSFFYDEEDEVYGISVPKSKKAGGEFFLDKKLLEAATLEGVERNEFYSRGDSSYLYFSPDELESVVERLDEKWGLYAIGKEDAAIARELVGLEIPDFEEILATAFEVQQELRASEDVEPNIASPTLSVIDGGKLSITSDTETVETTNSPQVELEVESDITQNSETETVQITNSPQVELEIEPEITQNSETETVEIRKLESQNSEQATTDSTLPEASPGEVEFFNSQEDLQEQPLEISETNINEIEIEQSELIQQQRVQIVAPITNELLKFVGENRYEGSQNIAYRQDDTLNIETLEHQHLMGARWDETSRNWYNINSNLSDEDVSHFQSIQAVLVQRIDELERNKQQQEFVGRLAPLIADYHDLASDGEKANLGYCSTSWDTKQQVLTLIDEEKGEEILTAQLTDKR</sequence>
<feature type="compositionally biased region" description="Polar residues" evidence="1">
    <location>
        <begin position="228"/>
        <end position="241"/>
    </location>
</feature>
<keyword evidence="3" id="KW-1185">Reference proteome</keyword>
<gene>
    <name evidence="2" type="ORF">VB854_20735</name>
</gene>